<reference evidence="1" key="1">
    <citation type="submission" date="2014-11" db="EMBL/GenBank/DDBJ databases">
        <authorList>
            <person name="Amaro Gonzalez C."/>
        </authorList>
    </citation>
    <scope>NUCLEOTIDE SEQUENCE</scope>
</reference>
<name>A0A0E9X062_ANGAN</name>
<reference evidence="1" key="2">
    <citation type="journal article" date="2015" name="Fish Shellfish Immunol.">
        <title>Early steps in the European eel (Anguilla anguilla)-Vibrio vulnificus interaction in the gills: Role of the RtxA13 toxin.</title>
        <authorList>
            <person name="Callol A."/>
            <person name="Pajuelo D."/>
            <person name="Ebbesson L."/>
            <person name="Teles M."/>
            <person name="MacKenzie S."/>
            <person name="Amaro C."/>
        </authorList>
    </citation>
    <scope>NUCLEOTIDE SEQUENCE</scope>
</reference>
<dbReference type="EMBL" id="GBXM01013332">
    <property type="protein sequence ID" value="JAH95245.1"/>
    <property type="molecule type" value="Transcribed_RNA"/>
</dbReference>
<accession>A0A0E9X062</accession>
<sequence length="67" mass="7800">MNWSAVPKRGKKTTGPMILTLMLTSVADHNIKLEPQFLEPVHYLKMKYLEKTLQMSFLKHIYIHGCV</sequence>
<dbReference type="AlphaFoldDB" id="A0A0E9X062"/>
<organism evidence="1">
    <name type="scientific">Anguilla anguilla</name>
    <name type="common">European freshwater eel</name>
    <name type="synonym">Muraena anguilla</name>
    <dbReference type="NCBI Taxonomy" id="7936"/>
    <lineage>
        <taxon>Eukaryota</taxon>
        <taxon>Metazoa</taxon>
        <taxon>Chordata</taxon>
        <taxon>Craniata</taxon>
        <taxon>Vertebrata</taxon>
        <taxon>Euteleostomi</taxon>
        <taxon>Actinopterygii</taxon>
        <taxon>Neopterygii</taxon>
        <taxon>Teleostei</taxon>
        <taxon>Anguilliformes</taxon>
        <taxon>Anguillidae</taxon>
        <taxon>Anguilla</taxon>
    </lineage>
</organism>
<evidence type="ECO:0000313" key="1">
    <source>
        <dbReference type="EMBL" id="JAH95245.1"/>
    </source>
</evidence>
<protein>
    <submittedName>
        <fullName evidence="1">Uncharacterized protein</fullName>
    </submittedName>
</protein>
<proteinExistence type="predicted"/>